<feature type="region of interest" description="Disordered" evidence="1">
    <location>
        <begin position="1"/>
        <end position="20"/>
    </location>
</feature>
<accession>A0AA90TX61</accession>
<name>A0AA90TX61_9EURY</name>
<sequence length="70" mass="8023">MEHPEHKFDGKVTNNIDMQEPEGDMVGSYLNIEKFHEWVLCLTLDDVREGGIEHRSTLKQLKDRVGEGGL</sequence>
<protein>
    <submittedName>
        <fullName evidence="2">Uncharacterized protein</fullName>
    </submittedName>
</protein>
<evidence type="ECO:0000256" key="1">
    <source>
        <dbReference type="SAM" id="MobiDB-lite"/>
    </source>
</evidence>
<reference evidence="2 3" key="1">
    <citation type="submission" date="2023-07" db="EMBL/GenBank/DDBJ databases">
        <title>Genomic Encyclopedia of Type Strains, Phase IV (KMG-IV): sequencing the most valuable type-strain genomes for metagenomic binning, comparative biology and taxonomic classification.</title>
        <authorList>
            <person name="Goeker M."/>
        </authorList>
    </citation>
    <scope>NUCLEOTIDE SEQUENCE [LARGE SCALE GENOMIC DNA]</scope>
    <source>
        <strain evidence="2 3">DSM 17273</strain>
    </source>
</reference>
<evidence type="ECO:0000313" key="3">
    <source>
        <dbReference type="Proteomes" id="UP001185015"/>
    </source>
</evidence>
<feature type="compositionally biased region" description="Basic and acidic residues" evidence="1">
    <location>
        <begin position="1"/>
        <end position="10"/>
    </location>
</feature>
<dbReference type="AlphaFoldDB" id="A0AA90TX61"/>
<dbReference type="EMBL" id="JAVDQI010000001">
    <property type="protein sequence ID" value="MDR6221715.1"/>
    <property type="molecule type" value="Genomic_DNA"/>
</dbReference>
<dbReference type="Proteomes" id="UP001185015">
    <property type="component" value="Unassembled WGS sequence"/>
</dbReference>
<gene>
    <name evidence="2" type="ORF">J2750_000147</name>
</gene>
<keyword evidence="3" id="KW-1185">Reference proteome</keyword>
<proteinExistence type="predicted"/>
<comment type="caution">
    <text evidence="2">The sequence shown here is derived from an EMBL/GenBank/DDBJ whole genome shotgun (WGS) entry which is preliminary data.</text>
</comment>
<evidence type="ECO:0000313" key="2">
    <source>
        <dbReference type="EMBL" id="MDR6221715.1"/>
    </source>
</evidence>
<organism evidence="2 3">
    <name type="scientific">Methanococcoides alaskense</name>
    <dbReference type="NCBI Taxonomy" id="325778"/>
    <lineage>
        <taxon>Archaea</taxon>
        <taxon>Methanobacteriati</taxon>
        <taxon>Methanobacteriota</taxon>
        <taxon>Stenosarchaea group</taxon>
        <taxon>Methanomicrobia</taxon>
        <taxon>Methanosarcinales</taxon>
        <taxon>Methanosarcinaceae</taxon>
        <taxon>Methanococcoides</taxon>
    </lineage>
</organism>